<name>A0ACC1K6M7_9FUNG</name>
<dbReference type="Proteomes" id="UP001140234">
    <property type="component" value="Unassembled WGS sequence"/>
</dbReference>
<accession>A0ACC1K6M7</accession>
<organism evidence="1 2">
    <name type="scientific">Coemansia nantahalensis</name>
    <dbReference type="NCBI Taxonomy" id="2789366"/>
    <lineage>
        <taxon>Eukaryota</taxon>
        <taxon>Fungi</taxon>
        <taxon>Fungi incertae sedis</taxon>
        <taxon>Zoopagomycota</taxon>
        <taxon>Kickxellomycotina</taxon>
        <taxon>Kickxellomycetes</taxon>
        <taxon>Kickxellales</taxon>
        <taxon>Kickxellaceae</taxon>
        <taxon>Coemansia</taxon>
    </lineage>
</organism>
<gene>
    <name evidence="1" type="primary">UBC12</name>
    <name evidence="1" type="ORF">IWQ57_000784</name>
</gene>
<reference evidence="1" key="1">
    <citation type="submission" date="2022-07" db="EMBL/GenBank/DDBJ databases">
        <title>Phylogenomic reconstructions and comparative analyses of Kickxellomycotina fungi.</title>
        <authorList>
            <person name="Reynolds N.K."/>
            <person name="Stajich J.E."/>
            <person name="Barry K."/>
            <person name="Grigoriev I.V."/>
            <person name="Crous P."/>
            <person name="Smith M.E."/>
        </authorList>
    </citation>
    <scope>NUCLEOTIDE SEQUENCE</scope>
    <source>
        <strain evidence="1">CBS 109366</strain>
    </source>
</reference>
<comment type="caution">
    <text evidence="1">The sequence shown here is derived from an EMBL/GenBank/DDBJ whole genome shotgun (WGS) entry which is preliminary data.</text>
</comment>
<protein>
    <submittedName>
        <fullName evidence="1">NEDD8-conjugating protein ubc12</fullName>
    </submittedName>
</protein>
<dbReference type="EMBL" id="JANBUJ010000093">
    <property type="protein sequence ID" value="KAJ2774511.1"/>
    <property type="molecule type" value="Genomic_DNA"/>
</dbReference>
<sequence>MRRIWNQKKTAAEAQKTQTSESPAKLRLQKELGELAVTSDTSIEMSASNITQFTMTYRPTEGYYSGGEFRFQFDIGDGYPHEAPKVKCLQTIYHPNIDTEGHICLNILREDWKPVLNIQAVIFGLHMLFQEPNPDDPLNKDAAKLMVDDAAEFGRTVRSTMRGRRIGTVDYDHVLAEPSQGGRHY</sequence>
<proteinExistence type="predicted"/>
<keyword evidence="2" id="KW-1185">Reference proteome</keyword>
<evidence type="ECO:0000313" key="1">
    <source>
        <dbReference type="EMBL" id="KAJ2774511.1"/>
    </source>
</evidence>
<evidence type="ECO:0000313" key="2">
    <source>
        <dbReference type="Proteomes" id="UP001140234"/>
    </source>
</evidence>